<evidence type="ECO:0000313" key="2">
    <source>
        <dbReference type="EMBL" id="AXR82108.1"/>
    </source>
</evidence>
<dbReference type="AlphaFoldDB" id="A0A346PRG3"/>
<dbReference type="Proteomes" id="UP000258613">
    <property type="component" value="Chromosome"/>
</dbReference>
<evidence type="ECO:0000256" key="1">
    <source>
        <dbReference type="SAM" id="MobiDB-lite"/>
    </source>
</evidence>
<sequence>MKPLEEESSEAFSIVKSNSGATIAPTSFLKSKDLVPSVTTQYEPQKQKINADTELVVIDLDESIGTHGSPDPDTEEEEDEGIEQHTVDDMAGEGDEG</sequence>
<protein>
    <submittedName>
        <fullName evidence="2">Uncharacterized protein</fullName>
    </submittedName>
</protein>
<reference evidence="3" key="1">
    <citation type="submission" date="2018-02" db="EMBL/GenBank/DDBJ databases">
        <title>Phenotypic and genomic properties of facultatively anaerobic sulfur-reducing natronoarchaea from hypersaline soda lakes.</title>
        <authorList>
            <person name="Sorokin D.Y."/>
            <person name="Kublanov I.V."/>
            <person name="Roman P."/>
            <person name="Sinninghe Damste J.S."/>
            <person name="Golyshin P.N."/>
            <person name="Rojo D."/>
            <person name="Ciordia S."/>
            <person name="Mena M.D.C."/>
            <person name="Ferrer M."/>
            <person name="Messina E."/>
            <person name="Smedile F."/>
            <person name="La Spada G."/>
            <person name="La Cono V."/>
            <person name="Yakimov M.M."/>
        </authorList>
    </citation>
    <scope>NUCLEOTIDE SEQUENCE [LARGE SCALE GENOMIC DNA]</scope>
    <source>
        <strain evidence="3">AArc-Mg</strain>
    </source>
</reference>
<keyword evidence="3" id="KW-1185">Reference proteome</keyword>
<gene>
    <name evidence="2" type="ORF">AArcMg_2110</name>
</gene>
<name>A0A346PRG3_9EURY</name>
<organism evidence="2 3">
    <name type="scientific">Natrarchaeobaculum sulfurireducens</name>
    <dbReference type="NCBI Taxonomy" id="2044521"/>
    <lineage>
        <taxon>Archaea</taxon>
        <taxon>Methanobacteriati</taxon>
        <taxon>Methanobacteriota</taxon>
        <taxon>Stenosarchaea group</taxon>
        <taxon>Halobacteria</taxon>
        <taxon>Halobacteriales</taxon>
        <taxon>Natrialbaceae</taxon>
        <taxon>Natrarchaeobaculum</taxon>
    </lineage>
</organism>
<accession>A0A346PRG3</accession>
<proteinExistence type="predicted"/>
<feature type="compositionally biased region" description="Acidic residues" evidence="1">
    <location>
        <begin position="72"/>
        <end position="81"/>
    </location>
</feature>
<dbReference type="EMBL" id="CP027033">
    <property type="protein sequence ID" value="AXR82108.1"/>
    <property type="molecule type" value="Genomic_DNA"/>
</dbReference>
<dbReference type="KEGG" id="nag:AArcMg_2110"/>
<evidence type="ECO:0000313" key="3">
    <source>
        <dbReference type="Proteomes" id="UP000258613"/>
    </source>
</evidence>
<feature type="region of interest" description="Disordered" evidence="1">
    <location>
        <begin position="61"/>
        <end position="97"/>
    </location>
</feature>